<feature type="transmembrane region" description="Helical" evidence="6">
    <location>
        <begin position="144"/>
        <end position="162"/>
    </location>
</feature>
<dbReference type="PROSITE" id="PS00216">
    <property type="entry name" value="SUGAR_TRANSPORT_1"/>
    <property type="match status" value="1"/>
</dbReference>
<dbReference type="GO" id="GO:0022857">
    <property type="term" value="F:transmembrane transporter activity"/>
    <property type="evidence" value="ECO:0007669"/>
    <property type="project" value="InterPro"/>
</dbReference>
<reference evidence="7 8" key="1">
    <citation type="journal article" date="2019" name="Appl. Microbiol. Biotechnol.">
        <title>Genome sequence of Isaria javanica and comparative genome analysis insights into family S53 peptidase evolution in fungal entomopathogens.</title>
        <authorList>
            <person name="Lin R."/>
            <person name="Zhang X."/>
            <person name="Xin B."/>
            <person name="Zou M."/>
            <person name="Gao Y."/>
            <person name="Qin F."/>
            <person name="Hu Q."/>
            <person name="Xie B."/>
            <person name="Cheng X."/>
        </authorList>
    </citation>
    <scope>NUCLEOTIDE SEQUENCE [LARGE SCALE GENOMIC DNA]</scope>
    <source>
        <strain evidence="7 8">IJ1G</strain>
    </source>
</reference>
<protein>
    <submittedName>
        <fullName evidence="7">MFS transporter</fullName>
    </submittedName>
</protein>
<keyword evidence="4 6" id="KW-1133">Transmembrane helix</keyword>
<feature type="transmembrane region" description="Helical" evidence="6">
    <location>
        <begin position="117"/>
        <end position="137"/>
    </location>
</feature>
<keyword evidence="5 6" id="KW-0472">Membrane</keyword>
<comment type="caution">
    <text evidence="7">The sequence shown here is derived from an EMBL/GenBank/DDBJ whole genome shotgun (WGS) entry which is preliminary data.</text>
</comment>
<dbReference type="Pfam" id="PF07690">
    <property type="entry name" value="MFS_1"/>
    <property type="match status" value="1"/>
</dbReference>
<dbReference type="GO" id="GO:0005886">
    <property type="term" value="C:plasma membrane"/>
    <property type="evidence" value="ECO:0007669"/>
    <property type="project" value="TreeGrafter"/>
</dbReference>
<sequence>MKPTQQQSKDTENLQVMASSDERVCDVSGHLFLEKSEKCQEIPEPRETERNIGGSADAEPLESYIRPHSAFTLWQKRLIVTLGAAAGWFSTSSSFIFFPAIPFLARDLRESTERINLTVTSYLIASGVFPSIVAGLSDVYGRRPIFVVALGSYVVVNIGLALQRSFGILLGLRMLQAAAISGLYLSVTLPLRRTEASQHATERRAPHQRLAPGPVDLANHLLVSGYRFRDRVPLRSLVPTRDVPKRRWRWNASDEMAEQGHIAMFEATKAKRACRVLCCGQASPEKDDYAAGAADDLQESGDDGLDYLLRYILYHVLLPTSFFVDHLCRPI</sequence>
<keyword evidence="3 6" id="KW-0812">Transmembrane</keyword>
<gene>
    <name evidence="7" type="ORF">IF1G_02608</name>
</gene>
<dbReference type="PANTHER" id="PTHR23502">
    <property type="entry name" value="MAJOR FACILITATOR SUPERFAMILY"/>
    <property type="match status" value="1"/>
</dbReference>
<keyword evidence="8" id="KW-1185">Reference proteome</keyword>
<proteinExistence type="predicted"/>
<name>A0A545V9X9_9HYPO</name>
<evidence type="ECO:0000256" key="3">
    <source>
        <dbReference type="ARBA" id="ARBA00022692"/>
    </source>
</evidence>
<evidence type="ECO:0000256" key="2">
    <source>
        <dbReference type="ARBA" id="ARBA00022448"/>
    </source>
</evidence>
<evidence type="ECO:0000256" key="4">
    <source>
        <dbReference type="ARBA" id="ARBA00022989"/>
    </source>
</evidence>
<dbReference type="InterPro" id="IPR036259">
    <property type="entry name" value="MFS_trans_sf"/>
</dbReference>
<dbReference type="PANTHER" id="PTHR23502:SF51">
    <property type="entry name" value="QUINIDINE RESISTANCE PROTEIN 1-RELATED"/>
    <property type="match status" value="1"/>
</dbReference>
<keyword evidence="2" id="KW-0813">Transport</keyword>
<dbReference type="Gene3D" id="1.20.1720.10">
    <property type="entry name" value="Multidrug resistance protein D"/>
    <property type="match status" value="1"/>
</dbReference>
<feature type="transmembrane region" description="Helical" evidence="6">
    <location>
        <begin position="78"/>
        <end position="105"/>
    </location>
</feature>
<dbReference type="Proteomes" id="UP000315783">
    <property type="component" value="Unassembled WGS sequence"/>
</dbReference>
<accession>A0A545V9X9</accession>
<evidence type="ECO:0000256" key="5">
    <source>
        <dbReference type="ARBA" id="ARBA00023136"/>
    </source>
</evidence>
<dbReference type="AlphaFoldDB" id="A0A545V9X9"/>
<evidence type="ECO:0000256" key="1">
    <source>
        <dbReference type="ARBA" id="ARBA00004141"/>
    </source>
</evidence>
<evidence type="ECO:0000313" key="7">
    <source>
        <dbReference type="EMBL" id="TQV98528.1"/>
    </source>
</evidence>
<evidence type="ECO:0000256" key="6">
    <source>
        <dbReference type="SAM" id="Phobius"/>
    </source>
</evidence>
<dbReference type="InterPro" id="IPR005829">
    <property type="entry name" value="Sugar_transporter_CS"/>
</dbReference>
<dbReference type="SUPFAM" id="SSF103473">
    <property type="entry name" value="MFS general substrate transporter"/>
    <property type="match status" value="1"/>
</dbReference>
<organism evidence="7 8">
    <name type="scientific">Cordyceps javanica</name>
    <dbReference type="NCBI Taxonomy" id="43265"/>
    <lineage>
        <taxon>Eukaryota</taxon>
        <taxon>Fungi</taxon>
        <taxon>Dikarya</taxon>
        <taxon>Ascomycota</taxon>
        <taxon>Pezizomycotina</taxon>
        <taxon>Sordariomycetes</taxon>
        <taxon>Hypocreomycetidae</taxon>
        <taxon>Hypocreales</taxon>
        <taxon>Cordycipitaceae</taxon>
        <taxon>Cordyceps</taxon>
    </lineage>
</organism>
<dbReference type="STRING" id="43265.A0A545V9X9"/>
<dbReference type="EMBL" id="SPUK01000003">
    <property type="protein sequence ID" value="TQV98528.1"/>
    <property type="molecule type" value="Genomic_DNA"/>
</dbReference>
<comment type="subcellular location">
    <subcellularLocation>
        <location evidence="1">Membrane</location>
        <topology evidence="1">Multi-pass membrane protein</topology>
    </subcellularLocation>
</comment>
<evidence type="ECO:0000313" key="8">
    <source>
        <dbReference type="Proteomes" id="UP000315783"/>
    </source>
</evidence>
<dbReference type="InterPro" id="IPR011701">
    <property type="entry name" value="MFS"/>
</dbReference>